<comment type="caution">
    <text evidence="2">The sequence shown here is derived from an EMBL/GenBank/DDBJ whole genome shotgun (WGS) entry which is preliminary data.</text>
</comment>
<feature type="compositionally biased region" description="Polar residues" evidence="1">
    <location>
        <begin position="232"/>
        <end position="241"/>
    </location>
</feature>
<evidence type="ECO:0000256" key="1">
    <source>
        <dbReference type="SAM" id="MobiDB-lite"/>
    </source>
</evidence>
<protein>
    <recommendedName>
        <fullName evidence="4">PPE domain-containing protein</fullName>
    </recommendedName>
</protein>
<feature type="compositionally biased region" description="Gly residues" evidence="1">
    <location>
        <begin position="391"/>
        <end position="402"/>
    </location>
</feature>
<organism evidence="2 3">
    <name type="scientific">Nocardia aurea</name>
    <dbReference type="NCBI Taxonomy" id="2144174"/>
    <lineage>
        <taxon>Bacteria</taxon>
        <taxon>Bacillati</taxon>
        <taxon>Actinomycetota</taxon>
        <taxon>Actinomycetes</taxon>
        <taxon>Mycobacteriales</taxon>
        <taxon>Nocardiaceae</taxon>
        <taxon>Nocardia</taxon>
    </lineage>
</organism>
<evidence type="ECO:0008006" key="4">
    <source>
        <dbReference type="Google" id="ProtNLM"/>
    </source>
</evidence>
<feature type="compositionally biased region" description="Gly residues" evidence="1">
    <location>
        <begin position="256"/>
        <end position="277"/>
    </location>
</feature>
<name>A0ABV3FPV9_9NOCA</name>
<feature type="region of interest" description="Disordered" evidence="1">
    <location>
        <begin position="232"/>
        <end position="437"/>
    </location>
</feature>
<reference evidence="2 3" key="1">
    <citation type="submission" date="2024-06" db="EMBL/GenBank/DDBJ databases">
        <title>The Natural Products Discovery Center: Release of the First 8490 Sequenced Strains for Exploring Actinobacteria Biosynthetic Diversity.</title>
        <authorList>
            <person name="Kalkreuter E."/>
            <person name="Kautsar S.A."/>
            <person name="Yang D."/>
            <person name="Bader C.D."/>
            <person name="Teijaro C.N."/>
            <person name="Fluegel L."/>
            <person name="Davis C.M."/>
            <person name="Simpson J.R."/>
            <person name="Lauterbach L."/>
            <person name="Steele A.D."/>
            <person name="Gui C."/>
            <person name="Meng S."/>
            <person name="Li G."/>
            <person name="Viehrig K."/>
            <person name="Ye F."/>
            <person name="Su P."/>
            <person name="Kiefer A.F."/>
            <person name="Nichols A."/>
            <person name="Cepeda A.J."/>
            <person name="Yan W."/>
            <person name="Fan B."/>
            <person name="Jiang Y."/>
            <person name="Adhikari A."/>
            <person name="Zheng C.-J."/>
            <person name="Schuster L."/>
            <person name="Cowan T.M."/>
            <person name="Smanski M.J."/>
            <person name="Chevrette M.G."/>
            <person name="De Carvalho L.P.S."/>
            <person name="Shen B."/>
        </authorList>
    </citation>
    <scope>NUCLEOTIDE SEQUENCE [LARGE SCALE GENOMIC DNA]</scope>
    <source>
        <strain evidence="2 3">NPDC050403</strain>
    </source>
</reference>
<feature type="compositionally biased region" description="Gly residues" evidence="1">
    <location>
        <begin position="346"/>
        <end position="381"/>
    </location>
</feature>
<proteinExistence type="predicted"/>
<sequence>MGLGDFGEFLGHVGTLGVFKVIDNHDRSDNADNDRSRLDNEGKLAWEGDRSIIGNEWTRLDGSSEVSMAKPAVTDPEAFSTWSHEQIWNALNGGNGQPEVRAGDINAGADGWRRLTTGTETAVTNYRNSFERVLSEKWSGTSGTAAIDAVKSYTTEAAALPTSFQMVANGIDYMEGLLGQAKMTIPKPDKPSGFDEFLGHIPGNGLVKAAKHRANEAEADAQRFMIGTYQPGSVTVDNQTPVLPVPRNTVADPGTVPGGNGNGNGNGGNGSGNGVGSSGNNNGGTPTANPTGTQENPATNPQSNGTDGSQGNSDDSTKPSSTDQSGNTPTGTTPAGTDKPTTPGDGKLGGSGSPGTGSPGSGSSGSGSPGSGALGGTGAPGAGRSVTGTPGSSGGSGSGSGGSRTSSTSGTRGMNGMPGMGGRGGGGRDDEDEHKIPDYLIQDRENELIGQLPATLPPGGVIGG</sequence>
<evidence type="ECO:0000313" key="3">
    <source>
        <dbReference type="Proteomes" id="UP001551695"/>
    </source>
</evidence>
<accession>A0ABV3FPV9</accession>
<feature type="compositionally biased region" description="Low complexity" evidence="1">
    <location>
        <begin position="278"/>
        <end position="293"/>
    </location>
</feature>
<dbReference type="EMBL" id="JBFAKC010000003">
    <property type="protein sequence ID" value="MEV0707467.1"/>
    <property type="molecule type" value="Genomic_DNA"/>
</dbReference>
<dbReference type="RefSeq" id="WP_357781291.1">
    <property type="nucleotide sequence ID" value="NZ_JBFAKC010000003.1"/>
</dbReference>
<dbReference type="Gene3D" id="1.20.1260.20">
    <property type="entry name" value="PPE superfamily"/>
    <property type="match status" value="1"/>
</dbReference>
<dbReference type="Proteomes" id="UP001551695">
    <property type="component" value="Unassembled WGS sequence"/>
</dbReference>
<evidence type="ECO:0000313" key="2">
    <source>
        <dbReference type="EMBL" id="MEV0707467.1"/>
    </source>
</evidence>
<feature type="compositionally biased region" description="Low complexity" evidence="1">
    <location>
        <begin position="403"/>
        <end position="415"/>
    </location>
</feature>
<gene>
    <name evidence="2" type="ORF">AB0I48_07900</name>
</gene>
<feature type="compositionally biased region" description="Polar residues" evidence="1">
    <location>
        <begin position="294"/>
        <end position="327"/>
    </location>
</feature>
<keyword evidence="3" id="KW-1185">Reference proteome</keyword>
<feature type="compositionally biased region" description="Gly residues" evidence="1">
    <location>
        <begin position="416"/>
        <end position="425"/>
    </location>
</feature>
<feature type="compositionally biased region" description="Low complexity" evidence="1">
    <location>
        <begin position="328"/>
        <end position="345"/>
    </location>
</feature>
<dbReference type="InterPro" id="IPR038332">
    <property type="entry name" value="PPE_sf"/>
</dbReference>